<name>A0A2W5K098_ANCNO</name>
<gene>
    <name evidence="1" type="ORF">DI565_19585</name>
</gene>
<accession>A0A2W5K098</accession>
<dbReference type="Proteomes" id="UP000249577">
    <property type="component" value="Unassembled WGS sequence"/>
</dbReference>
<organism evidence="1 2">
    <name type="scientific">Ancylobacter novellus</name>
    <name type="common">Thiobacillus novellus</name>
    <dbReference type="NCBI Taxonomy" id="921"/>
    <lineage>
        <taxon>Bacteria</taxon>
        <taxon>Pseudomonadati</taxon>
        <taxon>Pseudomonadota</taxon>
        <taxon>Alphaproteobacteria</taxon>
        <taxon>Hyphomicrobiales</taxon>
        <taxon>Xanthobacteraceae</taxon>
        <taxon>Ancylobacter</taxon>
    </lineage>
</organism>
<sequence length="208" mass="22998">MFAEVDHVVDVPNDACDAADEIVLIFRHPSVNDDWLRHTLTQTAPTAFVEISAEFLFDFVEGAAQLAAIRRAARRHEAADLTMDHAWYGADRARIERFDQGLVKSLETYLFRHARRGRPGVAVISARSFEDPRMSELIAWTKGVWPAARIVLATSGEAASAEPPTESDALGALLVIADGHAEAWFTGAMRDPGDARDFLSSWFSERST</sequence>
<reference evidence="1 2" key="1">
    <citation type="submission" date="2017-08" db="EMBL/GenBank/DDBJ databases">
        <title>Infants hospitalized years apart are colonized by the same room-sourced microbial strains.</title>
        <authorList>
            <person name="Brooks B."/>
            <person name="Olm M.R."/>
            <person name="Firek B.A."/>
            <person name="Baker R."/>
            <person name="Thomas B.C."/>
            <person name="Morowitz M.J."/>
            <person name="Banfield J.F."/>
        </authorList>
    </citation>
    <scope>NUCLEOTIDE SEQUENCE [LARGE SCALE GENOMIC DNA]</scope>
    <source>
        <strain evidence="1">S2_005_003_R2_43</strain>
    </source>
</reference>
<evidence type="ECO:0000313" key="1">
    <source>
        <dbReference type="EMBL" id="PZQ10782.1"/>
    </source>
</evidence>
<protein>
    <submittedName>
        <fullName evidence="1">Uncharacterized protein</fullName>
    </submittedName>
</protein>
<evidence type="ECO:0000313" key="2">
    <source>
        <dbReference type="Proteomes" id="UP000249577"/>
    </source>
</evidence>
<proteinExistence type="predicted"/>
<comment type="caution">
    <text evidence="1">The sequence shown here is derived from an EMBL/GenBank/DDBJ whole genome shotgun (WGS) entry which is preliminary data.</text>
</comment>
<dbReference type="AlphaFoldDB" id="A0A2W5K098"/>
<dbReference type="EMBL" id="QFPN01000014">
    <property type="protein sequence ID" value="PZQ10782.1"/>
    <property type="molecule type" value="Genomic_DNA"/>
</dbReference>